<dbReference type="OrthoDB" id="2840473at2759"/>
<dbReference type="InterPro" id="IPR036691">
    <property type="entry name" value="Endo/exonu/phosph_ase_sf"/>
</dbReference>
<reference evidence="1 2" key="1">
    <citation type="journal article" date="2016" name="Mol. Biol. Evol.">
        <title>Comparative Genomics of Early-Diverging Mushroom-Forming Fungi Provides Insights into the Origins of Lignocellulose Decay Capabilities.</title>
        <authorList>
            <person name="Nagy L.G."/>
            <person name="Riley R."/>
            <person name="Tritt A."/>
            <person name="Adam C."/>
            <person name="Daum C."/>
            <person name="Floudas D."/>
            <person name="Sun H."/>
            <person name="Yadav J.S."/>
            <person name="Pangilinan J."/>
            <person name="Larsson K.H."/>
            <person name="Matsuura K."/>
            <person name="Barry K."/>
            <person name="Labutti K."/>
            <person name="Kuo R."/>
            <person name="Ohm R.A."/>
            <person name="Bhattacharya S.S."/>
            <person name="Shirouzu T."/>
            <person name="Yoshinaga Y."/>
            <person name="Martin F.M."/>
            <person name="Grigoriev I.V."/>
            <person name="Hibbett D.S."/>
        </authorList>
    </citation>
    <scope>NUCLEOTIDE SEQUENCE [LARGE SCALE GENOMIC DNA]</scope>
    <source>
        <strain evidence="1 2">HHB14362 ss-1</strain>
    </source>
</reference>
<evidence type="ECO:0000313" key="2">
    <source>
        <dbReference type="Proteomes" id="UP000076761"/>
    </source>
</evidence>
<gene>
    <name evidence="1" type="ORF">NEOLEDRAFT_1080114</name>
</gene>
<keyword evidence="2" id="KW-1185">Reference proteome</keyword>
<protein>
    <submittedName>
        <fullName evidence="1">Uncharacterized protein</fullName>
    </submittedName>
</protein>
<dbReference type="InParanoid" id="A0A165MMC8"/>
<organism evidence="1 2">
    <name type="scientific">Neolentinus lepideus HHB14362 ss-1</name>
    <dbReference type="NCBI Taxonomy" id="1314782"/>
    <lineage>
        <taxon>Eukaryota</taxon>
        <taxon>Fungi</taxon>
        <taxon>Dikarya</taxon>
        <taxon>Basidiomycota</taxon>
        <taxon>Agaricomycotina</taxon>
        <taxon>Agaricomycetes</taxon>
        <taxon>Gloeophyllales</taxon>
        <taxon>Gloeophyllaceae</taxon>
        <taxon>Neolentinus</taxon>
    </lineage>
</organism>
<feature type="non-terminal residue" evidence="1">
    <location>
        <position position="1"/>
    </location>
</feature>
<accession>A0A165MMC8</accession>
<dbReference type="Proteomes" id="UP000076761">
    <property type="component" value="Unassembled WGS sequence"/>
</dbReference>
<proteinExistence type="predicted"/>
<dbReference type="SUPFAM" id="SSF56219">
    <property type="entry name" value="DNase I-like"/>
    <property type="match status" value="1"/>
</dbReference>
<dbReference type="EMBL" id="KV425676">
    <property type="protein sequence ID" value="KZT18524.1"/>
    <property type="molecule type" value="Genomic_DNA"/>
</dbReference>
<dbReference type="Gene3D" id="3.60.10.10">
    <property type="entry name" value="Endonuclease/exonuclease/phosphatase"/>
    <property type="match status" value="1"/>
</dbReference>
<dbReference type="AlphaFoldDB" id="A0A165MMC8"/>
<name>A0A165MMC8_9AGAM</name>
<evidence type="ECO:0000313" key="1">
    <source>
        <dbReference type="EMBL" id="KZT18524.1"/>
    </source>
</evidence>
<sequence>LVNSQLNTNDWRQVNFPNPDITIIHLEGPAGQITIANIYNDADSDVTLLALTRFCQWDLPHICSPEPGLLWAGNFNWKHPT</sequence>